<evidence type="ECO:0000256" key="4">
    <source>
        <dbReference type="ARBA" id="ARBA00022968"/>
    </source>
</evidence>
<dbReference type="GO" id="GO:0000139">
    <property type="term" value="C:Golgi membrane"/>
    <property type="evidence" value="ECO:0007669"/>
    <property type="project" value="UniProtKB-SubCell"/>
</dbReference>
<proteinExistence type="inferred from homology"/>
<evidence type="ECO:0000256" key="6">
    <source>
        <dbReference type="ARBA" id="ARBA00023034"/>
    </source>
</evidence>
<evidence type="ECO:0000256" key="8">
    <source>
        <dbReference type="SAM" id="Phobius"/>
    </source>
</evidence>
<keyword evidence="6" id="KW-0333">Golgi apparatus</keyword>
<dbReference type="Proteomes" id="UP000243459">
    <property type="component" value="Chromosome 1"/>
</dbReference>
<protein>
    <submittedName>
        <fullName evidence="11">Uncharacterized protein</fullName>
    </submittedName>
</protein>
<dbReference type="PANTHER" id="PTHR32285:SF324">
    <property type="entry name" value="PROTEIN TRICHOME BIREFRINGENCE-LIKE 25"/>
    <property type="match status" value="1"/>
</dbReference>
<dbReference type="InterPro" id="IPR026057">
    <property type="entry name" value="TBL_C"/>
</dbReference>
<comment type="similarity">
    <text evidence="2">Belongs to the PC-esterase family. TBL subfamily.</text>
</comment>
<evidence type="ECO:0000259" key="10">
    <source>
        <dbReference type="Pfam" id="PF14416"/>
    </source>
</evidence>
<gene>
    <name evidence="11" type="ORF">A4U43_C01F26400</name>
</gene>
<evidence type="ECO:0000313" key="11">
    <source>
        <dbReference type="EMBL" id="ONK81201.1"/>
    </source>
</evidence>
<dbReference type="InterPro" id="IPR029962">
    <property type="entry name" value="TBL"/>
</dbReference>
<keyword evidence="12" id="KW-1185">Reference proteome</keyword>
<evidence type="ECO:0000256" key="1">
    <source>
        <dbReference type="ARBA" id="ARBA00004323"/>
    </source>
</evidence>
<dbReference type="InterPro" id="IPR025846">
    <property type="entry name" value="TBL_N"/>
</dbReference>
<feature type="transmembrane region" description="Helical" evidence="8">
    <location>
        <begin position="22"/>
        <end position="41"/>
    </location>
</feature>
<dbReference type="Pfam" id="PF13839">
    <property type="entry name" value="PC-Esterase"/>
    <property type="match status" value="1"/>
</dbReference>
<evidence type="ECO:0000259" key="9">
    <source>
        <dbReference type="Pfam" id="PF13839"/>
    </source>
</evidence>
<sequence length="443" mass="51891">MVTEMSSYWEPWQSLNKKSNHILVKLFISVLFVGLLFRLFFARSSPYLEFSEPPTVATIFDSHKGNPQAEKSNASDAVIPQIPLDINGRDSGKETCDLFSGKWIQDPRGPSYTNTSCPFIEGQQNCMKNGRLDTEYQYWRWKPHGCDIQPFDAKRFLRAMRDKSWAFIGDSILRNHGQSLVCLISQEELPIEVYHDEDFKSRTWHFPSYNFNLSVIWSPFLVKADIFEDDDGVSKSEIQLHLNVLNSKWTKDYHTYDYVMISVGQWFLKTAVYWENNKIVGCHYCPRLNLTERGFDYAYHNVLHSVFRFITKSSHKPLVFYRTWTPDHFEYGEWSTGGICNRTQPYKEGDYNGKDVDHIMYEIELEEFHKAIGNVTENAKHVKLLDTYHLSLLRPDGHPGPYRSFHPFEKDKNAKVQNDCLHWCLPGPIDSWNDLLMRMVVKY</sequence>
<feature type="domain" description="Trichome birefringence-like N-terminal" evidence="10">
    <location>
        <begin position="94"/>
        <end position="147"/>
    </location>
</feature>
<dbReference type="OMA" id="WDNGGTC"/>
<dbReference type="GO" id="GO:1990538">
    <property type="term" value="F:xylan O-acetyltransferase activity"/>
    <property type="evidence" value="ECO:0007669"/>
    <property type="project" value="UniProtKB-ARBA"/>
</dbReference>
<evidence type="ECO:0000256" key="5">
    <source>
        <dbReference type="ARBA" id="ARBA00022989"/>
    </source>
</evidence>
<dbReference type="Gramene" id="ONK81201">
    <property type="protein sequence ID" value="ONK81201"/>
    <property type="gene ID" value="A4U43_C01F26400"/>
</dbReference>
<name>A0A5P1FWC9_ASPOF</name>
<dbReference type="OrthoDB" id="630188at2759"/>
<dbReference type="AlphaFoldDB" id="A0A5P1FWC9"/>
<dbReference type="Pfam" id="PF14416">
    <property type="entry name" value="PMR5N"/>
    <property type="match status" value="1"/>
</dbReference>
<dbReference type="EMBL" id="CM007381">
    <property type="protein sequence ID" value="ONK81201.1"/>
    <property type="molecule type" value="Genomic_DNA"/>
</dbReference>
<comment type="subcellular location">
    <subcellularLocation>
        <location evidence="1">Golgi apparatus membrane</location>
        <topology evidence="1">Single-pass type II membrane protein</topology>
    </subcellularLocation>
</comment>
<evidence type="ECO:0000313" key="12">
    <source>
        <dbReference type="Proteomes" id="UP000243459"/>
    </source>
</evidence>
<keyword evidence="7 8" id="KW-0472">Membrane</keyword>
<accession>A0A5P1FWC9</accession>
<evidence type="ECO:0000256" key="3">
    <source>
        <dbReference type="ARBA" id="ARBA00022692"/>
    </source>
</evidence>
<evidence type="ECO:0000256" key="7">
    <source>
        <dbReference type="ARBA" id="ARBA00023136"/>
    </source>
</evidence>
<evidence type="ECO:0000256" key="2">
    <source>
        <dbReference type="ARBA" id="ARBA00007727"/>
    </source>
</evidence>
<dbReference type="PANTHER" id="PTHR32285">
    <property type="entry name" value="PROTEIN TRICHOME BIREFRINGENCE-LIKE 9-RELATED"/>
    <property type="match status" value="1"/>
</dbReference>
<keyword evidence="4" id="KW-0735">Signal-anchor</keyword>
<keyword evidence="3 8" id="KW-0812">Transmembrane</keyword>
<keyword evidence="5 8" id="KW-1133">Transmembrane helix</keyword>
<organism evidence="11 12">
    <name type="scientific">Asparagus officinalis</name>
    <name type="common">Garden asparagus</name>
    <dbReference type="NCBI Taxonomy" id="4686"/>
    <lineage>
        <taxon>Eukaryota</taxon>
        <taxon>Viridiplantae</taxon>
        <taxon>Streptophyta</taxon>
        <taxon>Embryophyta</taxon>
        <taxon>Tracheophyta</taxon>
        <taxon>Spermatophyta</taxon>
        <taxon>Magnoliopsida</taxon>
        <taxon>Liliopsida</taxon>
        <taxon>Asparagales</taxon>
        <taxon>Asparagaceae</taxon>
        <taxon>Asparagoideae</taxon>
        <taxon>Asparagus</taxon>
    </lineage>
</organism>
<feature type="domain" description="Trichome birefringence-like C-terminal" evidence="9">
    <location>
        <begin position="150"/>
        <end position="439"/>
    </location>
</feature>
<reference evidence="12" key="1">
    <citation type="journal article" date="2017" name="Nat. Commun.">
        <title>The asparagus genome sheds light on the origin and evolution of a young Y chromosome.</title>
        <authorList>
            <person name="Harkess A."/>
            <person name="Zhou J."/>
            <person name="Xu C."/>
            <person name="Bowers J.E."/>
            <person name="Van der Hulst R."/>
            <person name="Ayyampalayam S."/>
            <person name="Mercati F."/>
            <person name="Riccardi P."/>
            <person name="McKain M.R."/>
            <person name="Kakrana A."/>
            <person name="Tang H."/>
            <person name="Ray J."/>
            <person name="Groenendijk J."/>
            <person name="Arikit S."/>
            <person name="Mathioni S.M."/>
            <person name="Nakano M."/>
            <person name="Shan H."/>
            <person name="Telgmann-Rauber A."/>
            <person name="Kanno A."/>
            <person name="Yue Z."/>
            <person name="Chen H."/>
            <person name="Li W."/>
            <person name="Chen Y."/>
            <person name="Xu X."/>
            <person name="Zhang Y."/>
            <person name="Luo S."/>
            <person name="Chen H."/>
            <person name="Gao J."/>
            <person name="Mao Z."/>
            <person name="Pires J.C."/>
            <person name="Luo M."/>
            <person name="Kudrna D."/>
            <person name="Wing R.A."/>
            <person name="Meyers B.C."/>
            <person name="Yi K."/>
            <person name="Kong H."/>
            <person name="Lavrijsen P."/>
            <person name="Sunseri F."/>
            <person name="Falavigna A."/>
            <person name="Ye Y."/>
            <person name="Leebens-Mack J.H."/>
            <person name="Chen G."/>
        </authorList>
    </citation>
    <scope>NUCLEOTIDE SEQUENCE [LARGE SCALE GENOMIC DNA]</scope>
    <source>
        <strain evidence="12">cv. DH0086</strain>
    </source>
</reference>